<gene>
    <name evidence="2" type="ORF">P5673_026070</name>
</gene>
<dbReference type="GO" id="GO:0000145">
    <property type="term" value="C:exocyst"/>
    <property type="evidence" value="ECO:0007669"/>
    <property type="project" value="InterPro"/>
</dbReference>
<dbReference type="PANTHER" id="PTHR21426">
    <property type="entry name" value="EXOCYST COMPLEX COMPONENT 8"/>
    <property type="match status" value="1"/>
</dbReference>
<sequence>MALKVEDASSQLSNKFTSSYFDPEKYVKDLAAECDTDAQLQEHRKRVQTLSEETAISLKRNVYKNYMQFIETSKEISCIFFG</sequence>
<keyword evidence="1" id="KW-0813">Transport</keyword>
<evidence type="ECO:0000313" key="3">
    <source>
        <dbReference type="Proteomes" id="UP001249851"/>
    </source>
</evidence>
<dbReference type="Proteomes" id="UP001249851">
    <property type="component" value="Unassembled WGS sequence"/>
</dbReference>
<dbReference type="InterPro" id="IPR033961">
    <property type="entry name" value="Exo84"/>
</dbReference>
<evidence type="ECO:0000256" key="1">
    <source>
        <dbReference type="ARBA" id="ARBA00022448"/>
    </source>
</evidence>
<protein>
    <submittedName>
        <fullName evidence="2">Exocyst complex component 8</fullName>
    </submittedName>
</protein>
<reference evidence="2" key="1">
    <citation type="journal article" date="2023" name="G3 (Bethesda)">
        <title>Whole genome assembly and annotation of the endangered Caribbean coral Acropora cervicornis.</title>
        <authorList>
            <person name="Selwyn J.D."/>
            <person name="Vollmer S.V."/>
        </authorList>
    </citation>
    <scope>NUCLEOTIDE SEQUENCE</scope>
    <source>
        <strain evidence="2">K2</strain>
    </source>
</reference>
<dbReference type="EMBL" id="JARQWQ010000084">
    <property type="protein sequence ID" value="KAK2552687.1"/>
    <property type="molecule type" value="Genomic_DNA"/>
</dbReference>
<evidence type="ECO:0000313" key="2">
    <source>
        <dbReference type="EMBL" id="KAK2552687.1"/>
    </source>
</evidence>
<reference evidence="2" key="2">
    <citation type="journal article" date="2023" name="Science">
        <title>Genomic signatures of disease resistance in endangered staghorn corals.</title>
        <authorList>
            <person name="Vollmer S.V."/>
            <person name="Selwyn J.D."/>
            <person name="Despard B.A."/>
            <person name="Roesel C.L."/>
        </authorList>
    </citation>
    <scope>NUCLEOTIDE SEQUENCE</scope>
    <source>
        <strain evidence="2">K2</strain>
    </source>
</reference>
<comment type="caution">
    <text evidence="2">The sequence shown here is derived from an EMBL/GenBank/DDBJ whole genome shotgun (WGS) entry which is preliminary data.</text>
</comment>
<organism evidence="2 3">
    <name type="scientific">Acropora cervicornis</name>
    <name type="common">Staghorn coral</name>
    <dbReference type="NCBI Taxonomy" id="6130"/>
    <lineage>
        <taxon>Eukaryota</taxon>
        <taxon>Metazoa</taxon>
        <taxon>Cnidaria</taxon>
        <taxon>Anthozoa</taxon>
        <taxon>Hexacorallia</taxon>
        <taxon>Scleractinia</taxon>
        <taxon>Astrocoeniina</taxon>
        <taxon>Acroporidae</taxon>
        <taxon>Acropora</taxon>
    </lineage>
</organism>
<accession>A0AAD9Q0V0</accession>
<name>A0AAD9Q0V0_ACRCE</name>
<dbReference type="Pfam" id="PF08700">
    <property type="entry name" value="VPS51_Exo84_N"/>
    <property type="match status" value="1"/>
</dbReference>
<dbReference type="PANTHER" id="PTHR21426:SF12">
    <property type="entry name" value="EXOCYST COMPLEX COMPONENT 8"/>
    <property type="match status" value="1"/>
</dbReference>
<proteinExistence type="predicted"/>
<keyword evidence="3" id="KW-1185">Reference proteome</keyword>
<dbReference type="AlphaFoldDB" id="A0AAD9Q0V0"/>
<dbReference type="GO" id="GO:0006893">
    <property type="term" value="P:Golgi to plasma membrane transport"/>
    <property type="evidence" value="ECO:0007669"/>
    <property type="project" value="TreeGrafter"/>
</dbReference>
<dbReference type="GO" id="GO:0008104">
    <property type="term" value="P:intracellular protein localization"/>
    <property type="evidence" value="ECO:0007669"/>
    <property type="project" value="TreeGrafter"/>
</dbReference>
<dbReference type="GO" id="GO:0006887">
    <property type="term" value="P:exocytosis"/>
    <property type="evidence" value="ECO:0007669"/>
    <property type="project" value="InterPro"/>
</dbReference>